<dbReference type="InterPro" id="IPR013149">
    <property type="entry name" value="ADH-like_C"/>
</dbReference>
<evidence type="ECO:0000313" key="5">
    <source>
        <dbReference type="Proteomes" id="UP000309594"/>
    </source>
</evidence>
<comment type="caution">
    <text evidence="2">The sequence shown here is derived from an EMBL/GenBank/DDBJ whole genome shotgun (WGS) entry which is preliminary data.</text>
</comment>
<dbReference type="Gene3D" id="3.90.180.10">
    <property type="entry name" value="Medium-chain alcohol dehydrogenases, catalytic domain"/>
    <property type="match status" value="1"/>
</dbReference>
<dbReference type="AlphaFoldDB" id="A0A4R0MNL1"/>
<dbReference type="SUPFAM" id="SSF51735">
    <property type="entry name" value="NAD(P)-binding Rossmann-fold domains"/>
    <property type="match status" value="1"/>
</dbReference>
<proteinExistence type="predicted"/>
<dbReference type="OrthoDB" id="9787435at2"/>
<dbReference type="Pfam" id="PF08240">
    <property type="entry name" value="ADH_N"/>
    <property type="match status" value="1"/>
</dbReference>
<dbReference type="GO" id="GO:0016491">
    <property type="term" value="F:oxidoreductase activity"/>
    <property type="evidence" value="ECO:0007669"/>
    <property type="project" value="InterPro"/>
</dbReference>
<reference evidence="2 4" key="1">
    <citation type="submission" date="2019-02" db="EMBL/GenBank/DDBJ databases">
        <title>Pedobacter sp. RP-3-8 sp. nov., isolated from Arctic soil.</title>
        <authorList>
            <person name="Dahal R.H."/>
        </authorList>
    </citation>
    <scope>NUCLEOTIDE SEQUENCE [LARGE SCALE GENOMIC DNA]</scope>
    <source>
        <strain evidence="2 4">RP-3-8</strain>
    </source>
</reference>
<dbReference type="Pfam" id="PF00107">
    <property type="entry name" value="ADH_zinc_N"/>
    <property type="match status" value="1"/>
</dbReference>
<reference evidence="3 5" key="2">
    <citation type="submission" date="2019-04" db="EMBL/GenBank/DDBJ databases">
        <title>Pedobacter sp. RP-1-16 sp. nov., isolated from Arctic soil.</title>
        <authorList>
            <person name="Dahal R.H."/>
            <person name="Kim D.-U."/>
        </authorList>
    </citation>
    <scope>NUCLEOTIDE SEQUENCE [LARGE SCALE GENOMIC DNA]</scope>
    <source>
        <strain evidence="3 5">RP-1-16</strain>
    </source>
</reference>
<dbReference type="InterPro" id="IPR036291">
    <property type="entry name" value="NAD(P)-bd_dom_sf"/>
</dbReference>
<dbReference type="InterPro" id="IPR011032">
    <property type="entry name" value="GroES-like_sf"/>
</dbReference>
<dbReference type="InterPro" id="IPR052711">
    <property type="entry name" value="Zinc_ADH-like"/>
</dbReference>
<organism evidence="2 4">
    <name type="scientific">Pedobacter hiemivivus</name>
    <dbReference type="NCBI Taxonomy" id="2530454"/>
    <lineage>
        <taxon>Bacteria</taxon>
        <taxon>Pseudomonadati</taxon>
        <taxon>Bacteroidota</taxon>
        <taxon>Sphingobacteriia</taxon>
        <taxon>Sphingobacteriales</taxon>
        <taxon>Sphingobacteriaceae</taxon>
        <taxon>Pedobacter</taxon>
    </lineage>
</organism>
<dbReference type="PANTHER" id="PTHR45033:SF3">
    <property type="entry name" value="DEHYDROGENASE, PUTATIVE (AFU_ORTHOLOGUE AFUA_2G13270)-RELATED"/>
    <property type="match status" value="1"/>
</dbReference>
<evidence type="ECO:0000313" key="2">
    <source>
        <dbReference type="EMBL" id="TCC88360.1"/>
    </source>
</evidence>
<dbReference type="SUPFAM" id="SSF50129">
    <property type="entry name" value="GroES-like"/>
    <property type="match status" value="1"/>
</dbReference>
<dbReference type="Proteomes" id="UP000309594">
    <property type="component" value="Unassembled WGS sequence"/>
</dbReference>
<dbReference type="EMBL" id="SWDX01000005">
    <property type="protein sequence ID" value="TKC59955.1"/>
    <property type="molecule type" value="Genomic_DNA"/>
</dbReference>
<accession>A0A4R0MNL1</accession>
<protein>
    <submittedName>
        <fullName evidence="2">Alcohol dehydrogenase</fullName>
    </submittedName>
</protein>
<dbReference type="SMART" id="SM00829">
    <property type="entry name" value="PKS_ER"/>
    <property type="match status" value="1"/>
</dbReference>
<dbReference type="Proteomes" id="UP000291117">
    <property type="component" value="Unassembled WGS sequence"/>
</dbReference>
<evidence type="ECO:0000313" key="4">
    <source>
        <dbReference type="Proteomes" id="UP000291117"/>
    </source>
</evidence>
<sequence length="337" mass="36210">MKAAYLEGNNQPYIVKEVSTPVPTGQEVLIKLEFSSFNQRDIRVQKGIYAVAPLPEGGLAIGSDGYGKVVKVAENADPMWMGREVVINPGRNWGDNPDAFGPDFKIMGCPDQGTFAEYIAVDQKYIRPKPLYLTDEEAAALPLAGLTTYRAVFTKGRVKAGEKVLITGIGAGTALLALQYALAAGAEVYVTSGTERKLERAIEMGAKAGFNYKAEDWAAQANALTNGFDVVLDSASGKGFAKLIEVLKPGGRLVFWGGTDGPIESIVPAHIYWKNLSILGTTLGSNQEFADMLSYSEKHNIKPVIDKVFPSLAHAQEAAEYLASGAQFGKIVMANKV</sequence>
<keyword evidence="4" id="KW-1185">Reference proteome</keyword>
<dbReference type="InterPro" id="IPR020843">
    <property type="entry name" value="ER"/>
</dbReference>
<gene>
    <name evidence="2" type="ORF">EZ444_22105</name>
    <name evidence="3" type="ORF">FBD94_13580</name>
</gene>
<feature type="domain" description="Enoyl reductase (ER)" evidence="1">
    <location>
        <begin position="8"/>
        <end position="333"/>
    </location>
</feature>
<dbReference type="Gene3D" id="3.40.50.720">
    <property type="entry name" value="NAD(P)-binding Rossmann-like Domain"/>
    <property type="match status" value="1"/>
</dbReference>
<name>A0A4R0MNL1_9SPHI</name>
<dbReference type="EMBL" id="SJSM01000021">
    <property type="protein sequence ID" value="TCC88360.1"/>
    <property type="molecule type" value="Genomic_DNA"/>
</dbReference>
<evidence type="ECO:0000259" key="1">
    <source>
        <dbReference type="SMART" id="SM00829"/>
    </source>
</evidence>
<dbReference type="RefSeq" id="WP_131611436.1">
    <property type="nucleotide sequence ID" value="NZ_SJSM01000021.1"/>
</dbReference>
<evidence type="ECO:0000313" key="3">
    <source>
        <dbReference type="EMBL" id="TKC59955.1"/>
    </source>
</evidence>
<accession>A0A4U1G825</accession>
<dbReference type="InterPro" id="IPR013154">
    <property type="entry name" value="ADH-like_N"/>
</dbReference>
<dbReference type="PANTHER" id="PTHR45033">
    <property type="match status" value="1"/>
</dbReference>